<name>A0A401S4H1_CHIPU</name>
<proteinExistence type="predicted"/>
<organism evidence="1 2">
    <name type="scientific">Chiloscyllium punctatum</name>
    <name type="common">Brownbanded bambooshark</name>
    <name type="synonym">Hemiscyllium punctatum</name>
    <dbReference type="NCBI Taxonomy" id="137246"/>
    <lineage>
        <taxon>Eukaryota</taxon>
        <taxon>Metazoa</taxon>
        <taxon>Chordata</taxon>
        <taxon>Craniata</taxon>
        <taxon>Vertebrata</taxon>
        <taxon>Chondrichthyes</taxon>
        <taxon>Elasmobranchii</taxon>
        <taxon>Galeomorphii</taxon>
        <taxon>Galeoidea</taxon>
        <taxon>Orectolobiformes</taxon>
        <taxon>Hemiscylliidae</taxon>
        <taxon>Chiloscyllium</taxon>
    </lineage>
</organism>
<dbReference type="Proteomes" id="UP000287033">
    <property type="component" value="Unassembled WGS sequence"/>
</dbReference>
<accession>A0A401S4H1</accession>
<reference evidence="1 2" key="1">
    <citation type="journal article" date="2018" name="Nat. Ecol. Evol.">
        <title>Shark genomes provide insights into elasmobranch evolution and the origin of vertebrates.</title>
        <authorList>
            <person name="Hara Y"/>
            <person name="Yamaguchi K"/>
            <person name="Onimaru K"/>
            <person name="Kadota M"/>
            <person name="Koyanagi M"/>
            <person name="Keeley SD"/>
            <person name="Tatsumi K"/>
            <person name="Tanaka K"/>
            <person name="Motone F"/>
            <person name="Kageyama Y"/>
            <person name="Nozu R"/>
            <person name="Adachi N"/>
            <person name="Nishimura O"/>
            <person name="Nakagawa R"/>
            <person name="Tanegashima C"/>
            <person name="Kiyatake I"/>
            <person name="Matsumoto R"/>
            <person name="Murakumo K"/>
            <person name="Nishida K"/>
            <person name="Terakita A"/>
            <person name="Kuratani S"/>
            <person name="Sato K"/>
            <person name="Hyodo S Kuraku.S."/>
        </authorList>
    </citation>
    <scope>NUCLEOTIDE SEQUENCE [LARGE SCALE GENOMIC DNA]</scope>
</reference>
<keyword evidence="2" id="KW-1185">Reference proteome</keyword>
<sequence length="134" mass="14647">MGWDEMVGWIQEESCFTQAHPRPQLPSGTLCLERHTCVEGSLSLSSKRVAVPGIKVHANLNPVAPGAGRVVRMTVQDSSWKFRASQKKGGNYQATRTPVKLLQSIYLQPRNMAGISTTAKVFFPSLSTAPPPNQ</sequence>
<gene>
    <name evidence="1" type="ORF">chiPu_0003712</name>
</gene>
<dbReference type="EMBL" id="BEZZ01000082">
    <property type="protein sequence ID" value="GCC25303.1"/>
    <property type="molecule type" value="Genomic_DNA"/>
</dbReference>
<evidence type="ECO:0000313" key="1">
    <source>
        <dbReference type="EMBL" id="GCC25303.1"/>
    </source>
</evidence>
<dbReference type="AlphaFoldDB" id="A0A401S4H1"/>
<evidence type="ECO:0000313" key="2">
    <source>
        <dbReference type="Proteomes" id="UP000287033"/>
    </source>
</evidence>
<protein>
    <submittedName>
        <fullName evidence="1">Uncharacterized protein</fullName>
    </submittedName>
</protein>
<comment type="caution">
    <text evidence="1">The sequence shown here is derived from an EMBL/GenBank/DDBJ whole genome shotgun (WGS) entry which is preliminary data.</text>
</comment>